<proteinExistence type="predicted"/>
<dbReference type="AlphaFoldDB" id="A0A2H1W388"/>
<gene>
    <name evidence="1" type="ORF">SFRICE_027938</name>
</gene>
<accession>A0A2H1W388</accession>
<evidence type="ECO:0000313" key="1">
    <source>
        <dbReference type="EMBL" id="SOQ47416.1"/>
    </source>
</evidence>
<reference evidence="1" key="1">
    <citation type="submission" date="2016-07" db="EMBL/GenBank/DDBJ databases">
        <authorList>
            <person name="Bretaudeau A."/>
        </authorList>
    </citation>
    <scope>NUCLEOTIDE SEQUENCE</scope>
    <source>
        <strain evidence="1">Rice</strain>
        <tissue evidence="1">Whole body</tissue>
    </source>
</reference>
<sequence>MGARAVALRAVISAFHFGNKRCDDRPLSINSQWQATAKQKMIFYIIRIVRPSFFLKSCPTLGFSPVCECGEFTNIQIHMHITPRPETTIIYVSHKALFRAGIEPATRCTAASRPVTTPTVQSLKTKWMKRGILQLQNHEPGCRFGLTPYWKGEKRGGTKLLSKYNVERQTRSNGNHKLLINFKAELDLHIFLSSFIRLIICKTSTFHNGQWRTEIMNLNSELTMVCPKV</sequence>
<protein>
    <submittedName>
        <fullName evidence="1">SFRICE_027938</fullName>
    </submittedName>
</protein>
<name>A0A2H1W388_SPOFR</name>
<dbReference type="EMBL" id="ODYU01005974">
    <property type="protein sequence ID" value="SOQ47416.1"/>
    <property type="molecule type" value="Genomic_DNA"/>
</dbReference>
<organism evidence="1">
    <name type="scientific">Spodoptera frugiperda</name>
    <name type="common">Fall armyworm</name>
    <dbReference type="NCBI Taxonomy" id="7108"/>
    <lineage>
        <taxon>Eukaryota</taxon>
        <taxon>Metazoa</taxon>
        <taxon>Ecdysozoa</taxon>
        <taxon>Arthropoda</taxon>
        <taxon>Hexapoda</taxon>
        <taxon>Insecta</taxon>
        <taxon>Pterygota</taxon>
        <taxon>Neoptera</taxon>
        <taxon>Endopterygota</taxon>
        <taxon>Lepidoptera</taxon>
        <taxon>Glossata</taxon>
        <taxon>Ditrysia</taxon>
        <taxon>Noctuoidea</taxon>
        <taxon>Noctuidae</taxon>
        <taxon>Amphipyrinae</taxon>
        <taxon>Spodoptera</taxon>
    </lineage>
</organism>